<keyword evidence="2" id="KW-1185">Reference proteome</keyword>
<dbReference type="Gramene" id="KXG21786">
    <property type="protein sequence ID" value="KXG21786"/>
    <property type="gene ID" value="SORBI_3009G107800"/>
</dbReference>
<proteinExistence type="predicted"/>
<dbReference type="AlphaFoldDB" id="A0A1B6P841"/>
<dbReference type="EMBL" id="CM000768">
    <property type="protein sequence ID" value="KXG21786.1"/>
    <property type="molecule type" value="Genomic_DNA"/>
</dbReference>
<name>A0A1B6P841_SORBI</name>
<organism evidence="1 2">
    <name type="scientific">Sorghum bicolor</name>
    <name type="common">Sorghum</name>
    <name type="synonym">Sorghum vulgare</name>
    <dbReference type="NCBI Taxonomy" id="4558"/>
    <lineage>
        <taxon>Eukaryota</taxon>
        <taxon>Viridiplantae</taxon>
        <taxon>Streptophyta</taxon>
        <taxon>Embryophyta</taxon>
        <taxon>Tracheophyta</taxon>
        <taxon>Spermatophyta</taxon>
        <taxon>Magnoliopsida</taxon>
        <taxon>Liliopsida</taxon>
        <taxon>Poales</taxon>
        <taxon>Poaceae</taxon>
        <taxon>PACMAD clade</taxon>
        <taxon>Panicoideae</taxon>
        <taxon>Andropogonodae</taxon>
        <taxon>Andropogoneae</taxon>
        <taxon>Sorghinae</taxon>
        <taxon>Sorghum</taxon>
    </lineage>
</organism>
<evidence type="ECO:0000313" key="2">
    <source>
        <dbReference type="Proteomes" id="UP000000768"/>
    </source>
</evidence>
<reference evidence="1 2" key="1">
    <citation type="journal article" date="2009" name="Nature">
        <title>The Sorghum bicolor genome and the diversification of grasses.</title>
        <authorList>
            <person name="Paterson A.H."/>
            <person name="Bowers J.E."/>
            <person name="Bruggmann R."/>
            <person name="Dubchak I."/>
            <person name="Grimwood J."/>
            <person name="Gundlach H."/>
            <person name="Haberer G."/>
            <person name="Hellsten U."/>
            <person name="Mitros T."/>
            <person name="Poliakov A."/>
            <person name="Schmutz J."/>
            <person name="Spannagl M."/>
            <person name="Tang H."/>
            <person name="Wang X."/>
            <person name="Wicker T."/>
            <person name="Bharti A.K."/>
            <person name="Chapman J."/>
            <person name="Feltus F.A."/>
            <person name="Gowik U."/>
            <person name="Grigoriev I.V."/>
            <person name="Lyons E."/>
            <person name="Maher C.A."/>
            <person name="Martis M."/>
            <person name="Narechania A."/>
            <person name="Otillar R.P."/>
            <person name="Penning B.W."/>
            <person name="Salamov A.A."/>
            <person name="Wang Y."/>
            <person name="Zhang L."/>
            <person name="Carpita N.C."/>
            <person name="Freeling M."/>
            <person name="Gingle A.R."/>
            <person name="Hash C.T."/>
            <person name="Keller B."/>
            <person name="Klein P."/>
            <person name="Kresovich S."/>
            <person name="McCann M.C."/>
            <person name="Ming R."/>
            <person name="Peterson D.G."/>
            <person name="Mehboob-ur-Rahman"/>
            <person name="Ware D."/>
            <person name="Westhoff P."/>
            <person name="Mayer K.F."/>
            <person name="Messing J."/>
            <person name="Rokhsar D.S."/>
        </authorList>
    </citation>
    <scope>NUCLEOTIDE SEQUENCE [LARGE SCALE GENOMIC DNA]</scope>
    <source>
        <strain evidence="2">cv. BTx623</strain>
    </source>
</reference>
<gene>
    <name evidence="1" type="ORF">SORBI_3009G107800</name>
</gene>
<dbReference type="InParanoid" id="A0A1B6P841"/>
<dbReference type="Proteomes" id="UP000000768">
    <property type="component" value="Chromosome 9"/>
</dbReference>
<accession>A0A1B6P841</accession>
<sequence>MNPVYMAILGKSESADSGRQTKKRRREALLEIHSERLILSSSASSSGPNMAEAHQWTHDEEIALFREAHTLLTTRKFVHK</sequence>
<reference evidence="2" key="2">
    <citation type="journal article" date="2018" name="Plant J.">
        <title>The Sorghum bicolor reference genome: improved assembly, gene annotations, a transcriptome atlas, and signatures of genome organization.</title>
        <authorList>
            <person name="McCormick R.F."/>
            <person name="Truong S.K."/>
            <person name="Sreedasyam A."/>
            <person name="Jenkins J."/>
            <person name="Shu S."/>
            <person name="Sims D."/>
            <person name="Kennedy M."/>
            <person name="Amirebrahimi M."/>
            <person name="Weers B.D."/>
            <person name="McKinley B."/>
            <person name="Mattison A."/>
            <person name="Morishige D.T."/>
            <person name="Grimwood J."/>
            <person name="Schmutz J."/>
            <person name="Mullet J.E."/>
        </authorList>
    </citation>
    <scope>NUCLEOTIDE SEQUENCE [LARGE SCALE GENOMIC DNA]</scope>
    <source>
        <strain evidence="2">cv. BTx623</strain>
    </source>
</reference>
<protein>
    <submittedName>
        <fullName evidence="1">Uncharacterized protein</fullName>
    </submittedName>
</protein>
<evidence type="ECO:0000313" key="1">
    <source>
        <dbReference type="EMBL" id="KXG21786.1"/>
    </source>
</evidence>